<organism evidence="1 2">
    <name type="scientific">Circinella minor</name>
    <dbReference type="NCBI Taxonomy" id="1195481"/>
    <lineage>
        <taxon>Eukaryota</taxon>
        <taxon>Fungi</taxon>
        <taxon>Fungi incertae sedis</taxon>
        <taxon>Mucoromycota</taxon>
        <taxon>Mucoromycotina</taxon>
        <taxon>Mucoromycetes</taxon>
        <taxon>Mucorales</taxon>
        <taxon>Lichtheimiaceae</taxon>
        <taxon>Circinella</taxon>
    </lineage>
</organism>
<dbReference type="EMBL" id="JAEPRB010000033">
    <property type="protein sequence ID" value="KAG2225062.1"/>
    <property type="molecule type" value="Genomic_DNA"/>
</dbReference>
<dbReference type="Proteomes" id="UP000646827">
    <property type="component" value="Unassembled WGS sequence"/>
</dbReference>
<evidence type="ECO:0000313" key="1">
    <source>
        <dbReference type="EMBL" id="KAG2225062.1"/>
    </source>
</evidence>
<keyword evidence="2" id="KW-1185">Reference proteome</keyword>
<name>A0A8H7S949_9FUNG</name>
<dbReference type="AlphaFoldDB" id="A0A8H7S949"/>
<gene>
    <name evidence="1" type="ORF">INT45_003262</name>
</gene>
<reference evidence="1 2" key="1">
    <citation type="submission" date="2020-12" db="EMBL/GenBank/DDBJ databases">
        <title>Metabolic potential, ecology and presence of endohyphal bacteria is reflected in genomic diversity of Mucoromycotina.</title>
        <authorList>
            <person name="Muszewska A."/>
            <person name="Okrasinska A."/>
            <person name="Steczkiewicz K."/>
            <person name="Drgas O."/>
            <person name="Orlowska M."/>
            <person name="Perlinska-Lenart U."/>
            <person name="Aleksandrzak-Piekarczyk T."/>
            <person name="Szatraj K."/>
            <person name="Zielenkiewicz U."/>
            <person name="Pilsyk S."/>
            <person name="Malc E."/>
            <person name="Mieczkowski P."/>
            <person name="Kruszewska J.S."/>
            <person name="Biernat P."/>
            <person name="Pawlowska J."/>
        </authorList>
    </citation>
    <scope>NUCLEOTIDE SEQUENCE [LARGE SCALE GENOMIC DNA]</scope>
    <source>
        <strain evidence="1 2">CBS 142.35</strain>
    </source>
</reference>
<dbReference type="OrthoDB" id="2284298at2759"/>
<evidence type="ECO:0000313" key="2">
    <source>
        <dbReference type="Proteomes" id="UP000646827"/>
    </source>
</evidence>
<dbReference type="Pfam" id="PF13384">
    <property type="entry name" value="HTH_23"/>
    <property type="match status" value="1"/>
</dbReference>
<proteinExistence type="predicted"/>
<accession>A0A8H7S949</accession>
<sequence length="279" mass="32281">MKKSNILEVIKEIEDHLTAAAALKESLRCEAVDAVTRYNTRGIEALCALVAKFIKWPNEKEREQISRRIQERSNFGDVAGFIDGCHALPQNTYMTPDLRLEKTTIGFINYEPETDAHGYAESKDEMDFESTAIEYGNIEMIVKFDDMKEAENERMIEAVNCISEEIQVLSIRNIKRYKKYGQDQIERFIRLKQEEGLSIPKAAAQCGIPRSTTYELINEFNSSDGVSNSQGYFTYWINKFNEAVREFHPELPIKKTPYDSNVWEQKYIELETLRETSQT</sequence>
<protein>
    <submittedName>
        <fullName evidence="1">Uncharacterized protein</fullName>
    </submittedName>
</protein>
<comment type="caution">
    <text evidence="1">The sequence shown here is derived from an EMBL/GenBank/DDBJ whole genome shotgun (WGS) entry which is preliminary data.</text>
</comment>